<keyword evidence="9" id="KW-0408">Iron</keyword>
<keyword evidence="10 11" id="KW-0472">Membrane</keyword>
<feature type="transmembrane region" description="Helical" evidence="11">
    <location>
        <begin position="20"/>
        <end position="41"/>
    </location>
</feature>
<keyword evidence="8 11" id="KW-1133">Transmembrane helix</keyword>
<evidence type="ECO:0000256" key="10">
    <source>
        <dbReference type="ARBA" id="ARBA00023136"/>
    </source>
</evidence>
<dbReference type="Gene3D" id="1.20.120.1770">
    <property type="match status" value="1"/>
</dbReference>
<evidence type="ECO:0000313" key="13">
    <source>
        <dbReference type="EMBL" id="CAL5228358.1"/>
    </source>
</evidence>
<feature type="transmembrane region" description="Helical" evidence="11">
    <location>
        <begin position="102"/>
        <end position="120"/>
    </location>
</feature>
<evidence type="ECO:0000256" key="5">
    <source>
        <dbReference type="ARBA" id="ARBA00022692"/>
    </source>
</evidence>
<evidence type="ECO:0000259" key="12">
    <source>
        <dbReference type="PROSITE" id="PS50939"/>
    </source>
</evidence>
<keyword evidence="6" id="KW-0479">Metal-binding</keyword>
<keyword evidence="14" id="KW-1185">Reference proteome</keyword>
<comment type="caution">
    <text evidence="13">The sequence shown here is derived from an EMBL/GenBank/DDBJ whole genome shotgun (WGS) entry which is preliminary data.</text>
</comment>
<accession>A0ABP1GF25</accession>
<gene>
    <name evidence="13" type="primary">g11475</name>
    <name evidence="13" type="ORF">VP750_LOCUS10264</name>
</gene>
<evidence type="ECO:0000256" key="9">
    <source>
        <dbReference type="ARBA" id="ARBA00023004"/>
    </source>
</evidence>
<feature type="domain" description="Cytochrome b561" evidence="12">
    <location>
        <begin position="21"/>
        <end position="241"/>
    </location>
</feature>
<evidence type="ECO:0000256" key="11">
    <source>
        <dbReference type="SAM" id="Phobius"/>
    </source>
</evidence>
<sequence>MAQNAALRYLGPPPQYGFSILTRIIQLVTVILIAVWVWQYLGGVSLRPKAINSFTNDTGMLFNWHPFLMALAFPLLMGEALLSYRAPLAKNLSVPQRKLMHAALHTLAVICVILALIAAFTSHTLKRPVPTPNLYSPHSYLGIMTMILLGAQFFLGAAAFLWPKFSKSARETLVPYHMFLGRATFIAGLATMAVGIQEKVGFVVSAKGLSGAGLYSGVVRLPAAIEVFLVLTGLLVMWHHLAPGNPAAEGATTTGLLPTDEAESA</sequence>
<dbReference type="Pfam" id="PF03188">
    <property type="entry name" value="Cytochrom_B561"/>
    <property type="match status" value="1"/>
</dbReference>
<keyword evidence="5 11" id="KW-0812">Transmembrane</keyword>
<evidence type="ECO:0000256" key="6">
    <source>
        <dbReference type="ARBA" id="ARBA00022723"/>
    </source>
</evidence>
<keyword evidence="4" id="KW-0349">Heme</keyword>
<organism evidence="13 14">
    <name type="scientific">Coccomyxa viridis</name>
    <dbReference type="NCBI Taxonomy" id="1274662"/>
    <lineage>
        <taxon>Eukaryota</taxon>
        <taxon>Viridiplantae</taxon>
        <taxon>Chlorophyta</taxon>
        <taxon>core chlorophytes</taxon>
        <taxon>Trebouxiophyceae</taxon>
        <taxon>Trebouxiophyceae incertae sedis</taxon>
        <taxon>Coccomyxaceae</taxon>
        <taxon>Coccomyxa</taxon>
    </lineage>
</organism>
<comment type="subcellular location">
    <subcellularLocation>
        <location evidence="2">Membrane</location>
        <topology evidence="2">Multi-pass membrane protein</topology>
    </subcellularLocation>
</comment>
<reference evidence="13 14" key="1">
    <citation type="submission" date="2024-06" db="EMBL/GenBank/DDBJ databases">
        <authorList>
            <person name="Kraege A."/>
            <person name="Thomma B."/>
        </authorList>
    </citation>
    <scope>NUCLEOTIDE SEQUENCE [LARGE SCALE GENOMIC DNA]</scope>
</reference>
<dbReference type="PROSITE" id="PS50939">
    <property type="entry name" value="CYTOCHROME_B561"/>
    <property type="match status" value="1"/>
</dbReference>
<evidence type="ECO:0000256" key="4">
    <source>
        <dbReference type="ARBA" id="ARBA00022617"/>
    </source>
</evidence>
<evidence type="ECO:0000256" key="1">
    <source>
        <dbReference type="ARBA" id="ARBA00001970"/>
    </source>
</evidence>
<dbReference type="EMBL" id="CAXHTA020000018">
    <property type="protein sequence ID" value="CAL5228358.1"/>
    <property type="molecule type" value="Genomic_DNA"/>
</dbReference>
<name>A0ABP1GF25_9CHLO</name>
<keyword evidence="3" id="KW-0813">Transport</keyword>
<dbReference type="InterPro" id="IPR006593">
    <property type="entry name" value="Cyt_b561/ferric_Rdtase_TM"/>
</dbReference>
<feature type="transmembrane region" description="Helical" evidence="11">
    <location>
        <begin position="217"/>
        <end position="238"/>
    </location>
</feature>
<dbReference type="SMART" id="SM00665">
    <property type="entry name" value="B561"/>
    <property type="match status" value="1"/>
</dbReference>
<feature type="transmembrane region" description="Helical" evidence="11">
    <location>
        <begin position="61"/>
        <end position="82"/>
    </location>
</feature>
<dbReference type="InterPro" id="IPR043205">
    <property type="entry name" value="CYB561/CYBRD1-like"/>
</dbReference>
<keyword evidence="7" id="KW-0249">Electron transport</keyword>
<protein>
    <submittedName>
        <fullName evidence="13">G11475 protein</fullName>
    </submittedName>
</protein>
<evidence type="ECO:0000313" key="14">
    <source>
        <dbReference type="Proteomes" id="UP001497392"/>
    </source>
</evidence>
<feature type="transmembrane region" description="Helical" evidence="11">
    <location>
        <begin position="174"/>
        <end position="197"/>
    </location>
</feature>
<dbReference type="PANTHER" id="PTHR10106:SF0">
    <property type="entry name" value="LD36721P"/>
    <property type="match status" value="1"/>
</dbReference>
<proteinExistence type="predicted"/>
<dbReference type="Proteomes" id="UP001497392">
    <property type="component" value="Unassembled WGS sequence"/>
</dbReference>
<evidence type="ECO:0000256" key="7">
    <source>
        <dbReference type="ARBA" id="ARBA00022982"/>
    </source>
</evidence>
<evidence type="ECO:0000256" key="3">
    <source>
        <dbReference type="ARBA" id="ARBA00022448"/>
    </source>
</evidence>
<evidence type="ECO:0000256" key="2">
    <source>
        <dbReference type="ARBA" id="ARBA00004141"/>
    </source>
</evidence>
<dbReference type="PANTHER" id="PTHR10106">
    <property type="entry name" value="CYTOCHROME B561-RELATED"/>
    <property type="match status" value="1"/>
</dbReference>
<feature type="transmembrane region" description="Helical" evidence="11">
    <location>
        <begin position="140"/>
        <end position="162"/>
    </location>
</feature>
<comment type="cofactor">
    <cofactor evidence="1">
        <name>heme b</name>
        <dbReference type="ChEBI" id="CHEBI:60344"/>
    </cofactor>
</comment>
<evidence type="ECO:0000256" key="8">
    <source>
        <dbReference type="ARBA" id="ARBA00022989"/>
    </source>
</evidence>